<name>A0A363D3Z1_9BACT</name>
<dbReference type="PROSITE" id="PS50111">
    <property type="entry name" value="CHEMOTAXIS_TRANSDUC_2"/>
    <property type="match status" value="1"/>
</dbReference>
<dbReference type="InterPro" id="IPR013702">
    <property type="entry name" value="FIST_domain_N"/>
</dbReference>
<gene>
    <name evidence="5" type="ORF">B0174_01820</name>
</gene>
<evidence type="ECO:0000256" key="3">
    <source>
        <dbReference type="PROSITE-ProRule" id="PRU00284"/>
    </source>
</evidence>
<comment type="similarity">
    <text evidence="2">Belongs to the methyl-accepting chemotaxis (MCP) protein family.</text>
</comment>
<dbReference type="GO" id="GO:0004888">
    <property type="term" value="F:transmembrane signaling receptor activity"/>
    <property type="evidence" value="ECO:0007669"/>
    <property type="project" value="InterPro"/>
</dbReference>
<dbReference type="AlphaFoldDB" id="A0A363D3Z1"/>
<accession>A0A363D3Z1</accession>
<dbReference type="OrthoDB" id="9765597at2"/>
<dbReference type="Pfam" id="PF00015">
    <property type="entry name" value="MCPsignal"/>
    <property type="match status" value="1"/>
</dbReference>
<dbReference type="Pfam" id="PF10442">
    <property type="entry name" value="FIST_C"/>
    <property type="match status" value="1"/>
</dbReference>
<evidence type="ECO:0000256" key="1">
    <source>
        <dbReference type="ARBA" id="ARBA00023224"/>
    </source>
</evidence>
<dbReference type="RefSeq" id="WP_108557939.1">
    <property type="nucleotide sequence ID" value="NZ_MUXE01000002.1"/>
</dbReference>
<dbReference type="SMART" id="SM00283">
    <property type="entry name" value="MA"/>
    <property type="match status" value="1"/>
</dbReference>
<dbReference type="InterPro" id="IPR004089">
    <property type="entry name" value="MCPsignal_dom"/>
</dbReference>
<organism evidence="5 6">
    <name type="scientific">Arcobacter caeni</name>
    <dbReference type="NCBI Taxonomy" id="1912877"/>
    <lineage>
        <taxon>Bacteria</taxon>
        <taxon>Pseudomonadati</taxon>
        <taxon>Campylobacterota</taxon>
        <taxon>Epsilonproteobacteria</taxon>
        <taxon>Campylobacterales</taxon>
        <taxon>Arcobacteraceae</taxon>
        <taxon>Arcobacter</taxon>
    </lineage>
</organism>
<dbReference type="GO" id="GO:0006935">
    <property type="term" value="P:chemotaxis"/>
    <property type="evidence" value="ECO:0007669"/>
    <property type="project" value="InterPro"/>
</dbReference>
<dbReference type="PANTHER" id="PTHR32089">
    <property type="entry name" value="METHYL-ACCEPTING CHEMOTAXIS PROTEIN MCPB"/>
    <property type="match status" value="1"/>
</dbReference>
<evidence type="ECO:0000313" key="5">
    <source>
        <dbReference type="EMBL" id="PUE66031.1"/>
    </source>
</evidence>
<dbReference type="SMART" id="SM01204">
    <property type="entry name" value="FIST_C"/>
    <property type="match status" value="1"/>
</dbReference>
<dbReference type="GO" id="GO:0016020">
    <property type="term" value="C:membrane"/>
    <property type="evidence" value="ECO:0007669"/>
    <property type="project" value="InterPro"/>
</dbReference>
<reference evidence="5 6" key="1">
    <citation type="submission" date="2017-02" db="EMBL/GenBank/DDBJ databases">
        <title>Arcobacter caeni sp. nov, a new Arcobacter species isolated from reclaimed water.</title>
        <authorList>
            <person name="Figueras M.J."/>
            <person name="Perez-Cataluna A."/>
            <person name="Salas-Masso N."/>
        </authorList>
    </citation>
    <scope>NUCLEOTIDE SEQUENCE [LARGE SCALE GENOMIC DNA]</scope>
    <source>
        <strain evidence="5 6">RW17-10</strain>
    </source>
</reference>
<evidence type="ECO:0000259" key="4">
    <source>
        <dbReference type="PROSITE" id="PS50111"/>
    </source>
</evidence>
<dbReference type="EMBL" id="MUXE01000002">
    <property type="protein sequence ID" value="PUE66031.1"/>
    <property type="molecule type" value="Genomic_DNA"/>
</dbReference>
<evidence type="ECO:0000313" key="6">
    <source>
        <dbReference type="Proteomes" id="UP000251135"/>
    </source>
</evidence>
<keyword evidence="1 3" id="KW-0807">Transducer</keyword>
<comment type="caution">
    <text evidence="5">The sequence shown here is derived from an EMBL/GenBank/DDBJ whole genome shotgun (WGS) entry which is preliminary data.</text>
</comment>
<dbReference type="Pfam" id="PF08495">
    <property type="entry name" value="FIST"/>
    <property type="match status" value="1"/>
</dbReference>
<dbReference type="SUPFAM" id="SSF58104">
    <property type="entry name" value="Methyl-accepting chemotaxis protein (MCP) signaling domain"/>
    <property type="match status" value="1"/>
</dbReference>
<keyword evidence="6" id="KW-1185">Reference proteome</keyword>
<evidence type="ECO:0000256" key="2">
    <source>
        <dbReference type="ARBA" id="ARBA00029447"/>
    </source>
</evidence>
<dbReference type="PRINTS" id="PR00260">
    <property type="entry name" value="CHEMTRNSDUCR"/>
</dbReference>
<dbReference type="InterPro" id="IPR019494">
    <property type="entry name" value="FIST_C"/>
</dbReference>
<proteinExistence type="inferred from homology"/>
<dbReference type="SMART" id="SM00897">
    <property type="entry name" value="FIST"/>
    <property type="match status" value="1"/>
</dbReference>
<dbReference type="PANTHER" id="PTHR32089:SF112">
    <property type="entry name" value="LYSOZYME-LIKE PROTEIN-RELATED"/>
    <property type="match status" value="1"/>
</dbReference>
<dbReference type="GO" id="GO:0007165">
    <property type="term" value="P:signal transduction"/>
    <property type="evidence" value="ECO:0007669"/>
    <property type="project" value="UniProtKB-KW"/>
</dbReference>
<sequence length="656" mass="73803">MNNPLKYIRIVDTKEANLENDIKSLSNDFNTKLILGFISPHINFENVSKKIKSAFSNDVKIVLSSTAGELCTFNLEQKKDNLYKDASGVWDNIVLQAFSDEIIDQVEILTIPLHSENITTQTISHNQRIEKIKDEIDKQKIPFKINHENCYALTFVDGLSNSESFLTEAIYASGKLPCLIIGGSAGGKFDFKETFIFNNEQTLRHNAIIILTKLKSNIKYGVFKSQSCEKTNLSFLVAQSNMLNRSVQSILNSKGNRIVNFVDALCFHLNCSLENLKTVLADYTFAIEVDGELYIRSVSNLDIENKQISFFCDISFGDLLYLVKNKEFVSQTNIDFANFSARKKTKPIGGILNDCILRRLLNTANLNSLKTFNDIPLAGFSTFGELLGLNINQTLTALFFYEVENKNDFYDEYVDNFVHKYAKFSGYFIQREIHKYQLIAKVRMAVINSLKEAFPLIKDMVEILNYVYEDTTQTNKLIIQMTKKFESFSTDILSNVQTNSILVGNMDNLTKNARDTKQVLSSISSIAIQTNLLALNAAIEASRAGEFGNGFKVVADEVKKLASKTQVSLSDSNHSVDVTIKSVASISEDIKNASKKLSNVSLDMELINETIGKIHDNSNHSNGFIGNKKTSFENLISSMNVIEKIQQQLEILESNF</sequence>
<dbReference type="Gene3D" id="1.10.287.950">
    <property type="entry name" value="Methyl-accepting chemotaxis protein"/>
    <property type="match status" value="1"/>
</dbReference>
<protein>
    <recommendedName>
        <fullName evidence="4">Methyl-accepting transducer domain-containing protein</fullName>
    </recommendedName>
</protein>
<dbReference type="InterPro" id="IPR004090">
    <property type="entry name" value="Chemotax_Me-accpt_rcpt"/>
</dbReference>
<feature type="domain" description="Methyl-accepting transducer" evidence="4">
    <location>
        <begin position="506"/>
        <end position="656"/>
    </location>
</feature>
<dbReference type="Proteomes" id="UP000251135">
    <property type="component" value="Unassembled WGS sequence"/>
</dbReference>